<evidence type="ECO:0000313" key="1">
    <source>
        <dbReference type="EMBL" id="QHT24660.1"/>
    </source>
</evidence>
<dbReference type="InterPro" id="IPR036770">
    <property type="entry name" value="Ankyrin_rpt-contain_sf"/>
</dbReference>
<dbReference type="InterPro" id="IPR052050">
    <property type="entry name" value="SecEffector_AnkRepeat"/>
</dbReference>
<dbReference type="AlphaFoldDB" id="A0A6C0E7W6"/>
<dbReference type="EMBL" id="MN739747">
    <property type="protein sequence ID" value="QHT24660.1"/>
    <property type="molecule type" value="Genomic_DNA"/>
</dbReference>
<sequence>MFLSFTNPHSCFTYEIHNYKTGLNNKNLKPIEENKYYFQLVYEYISHESFIPFRIMILNNNQKYIVTHQWYDDIGINTGPVILSEEYSIFDIKILKKFKFQFDWWCVKFFCRHGKINILEYIKTHHYKVLEDYRSSNYGLEVASEYGHVDVLEWWKNSGIFLYYGEDALDKASSNGHIDVLNWWLNSGLQLKYSEKSIHLACRERHIDVLNWWLNSGLQLKYSEWALNYASRMGRIDILDWWKNSGLKLKYNEDVLMTRYTTVLDWFFNSEYKIEYSNRVLNHVINNYSVDSLIPILDWLKKYGLPLKYNIDPSILKYRPYIGELLERSGWPLHRP</sequence>
<protein>
    <recommendedName>
        <fullName evidence="2">Ankyrin repeat protein</fullName>
    </recommendedName>
</protein>
<name>A0A6C0E7W6_9ZZZZ</name>
<organism evidence="1">
    <name type="scientific">viral metagenome</name>
    <dbReference type="NCBI Taxonomy" id="1070528"/>
    <lineage>
        <taxon>unclassified sequences</taxon>
        <taxon>metagenomes</taxon>
        <taxon>organismal metagenomes</taxon>
    </lineage>
</organism>
<evidence type="ECO:0008006" key="2">
    <source>
        <dbReference type="Google" id="ProtNLM"/>
    </source>
</evidence>
<proteinExistence type="predicted"/>
<dbReference type="SUPFAM" id="SSF48403">
    <property type="entry name" value="Ankyrin repeat"/>
    <property type="match status" value="1"/>
</dbReference>
<dbReference type="PANTHER" id="PTHR46586:SF3">
    <property type="entry name" value="ANKYRIN REPEAT-CONTAINING PROTEIN"/>
    <property type="match status" value="1"/>
</dbReference>
<dbReference type="PANTHER" id="PTHR46586">
    <property type="entry name" value="ANKYRIN REPEAT-CONTAINING PROTEIN"/>
    <property type="match status" value="1"/>
</dbReference>
<dbReference type="Pfam" id="PF13637">
    <property type="entry name" value="Ank_4"/>
    <property type="match status" value="1"/>
</dbReference>
<accession>A0A6C0E7W6</accession>
<dbReference type="InterPro" id="IPR002110">
    <property type="entry name" value="Ankyrin_rpt"/>
</dbReference>
<dbReference type="Gene3D" id="1.25.40.20">
    <property type="entry name" value="Ankyrin repeat-containing domain"/>
    <property type="match status" value="1"/>
</dbReference>
<reference evidence="1" key="1">
    <citation type="journal article" date="2020" name="Nature">
        <title>Giant virus diversity and host interactions through global metagenomics.</title>
        <authorList>
            <person name="Schulz F."/>
            <person name="Roux S."/>
            <person name="Paez-Espino D."/>
            <person name="Jungbluth S."/>
            <person name="Walsh D.A."/>
            <person name="Denef V.J."/>
            <person name="McMahon K.D."/>
            <person name="Konstantinidis K.T."/>
            <person name="Eloe-Fadrosh E.A."/>
            <person name="Kyrpides N.C."/>
            <person name="Woyke T."/>
        </authorList>
    </citation>
    <scope>NUCLEOTIDE SEQUENCE</scope>
    <source>
        <strain evidence="1">GVMAG-M-3300023179-150</strain>
    </source>
</reference>